<dbReference type="EC" id="3.1.2.22" evidence="1"/>
<dbReference type="Gene3D" id="3.40.50.1820">
    <property type="entry name" value="alpha/beta hydrolase"/>
    <property type="match status" value="1"/>
</dbReference>
<evidence type="ECO:0000256" key="2">
    <source>
        <dbReference type="ARBA" id="ARBA00022801"/>
    </source>
</evidence>
<accession>A0A7X1B519</accession>
<sequence length="244" mass="26356">MDTSLLQNAAGGRIDATYHEAPNTGYLALIGHGVTGNKDRPLIVGVANELAKLGIPALRFSFSGNGKSEGRFEDCTITSETKDLTALLDQLSDPYRKIIYIGHSMGGAVGTLVAAEEPTRIHTLVSLAGMVHTADFFKREFGEEVPGEGFMWEEPTCPLSQLAWDDAIAIGDTLGSIKKIAQPWLLIHGADDDVVPLSDSKDAINSATTKTKLIERPNESHMFSENAYPEIAKAISQWVAESEK</sequence>
<evidence type="ECO:0000313" key="13">
    <source>
        <dbReference type="EMBL" id="MBC2605757.1"/>
    </source>
</evidence>
<comment type="catalytic activity">
    <reaction evidence="10">
        <text>S-hexadecanoyl-L-cysteinyl-[protein] + H2O = L-cysteinyl-[protein] + hexadecanoate + H(+)</text>
        <dbReference type="Rhea" id="RHEA:19233"/>
        <dbReference type="Rhea" id="RHEA-COMP:10131"/>
        <dbReference type="Rhea" id="RHEA-COMP:11032"/>
        <dbReference type="ChEBI" id="CHEBI:7896"/>
        <dbReference type="ChEBI" id="CHEBI:15377"/>
        <dbReference type="ChEBI" id="CHEBI:15378"/>
        <dbReference type="ChEBI" id="CHEBI:29950"/>
        <dbReference type="ChEBI" id="CHEBI:74151"/>
        <dbReference type="EC" id="3.1.2.22"/>
    </reaction>
    <physiologicalReaction direction="left-to-right" evidence="10">
        <dbReference type="Rhea" id="RHEA:19234"/>
    </physiologicalReaction>
</comment>
<comment type="catalytic activity">
    <reaction evidence="11">
        <text>mycophenolic acid O-acyl-beta-D-glucuronide + H2O = mycophenolate + D-glucuronate + H(+)</text>
        <dbReference type="Rhea" id="RHEA:34179"/>
        <dbReference type="ChEBI" id="CHEBI:15377"/>
        <dbReference type="ChEBI" id="CHEBI:15378"/>
        <dbReference type="ChEBI" id="CHEBI:58720"/>
        <dbReference type="ChEBI" id="CHEBI:62932"/>
        <dbReference type="ChEBI" id="CHEBI:66982"/>
        <dbReference type="EC" id="3.1.1.93"/>
    </reaction>
    <physiologicalReaction direction="left-to-right" evidence="11">
        <dbReference type="Rhea" id="RHEA:34180"/>
    </physiologicalReaction>
</comment>
<dbReference type="PANTHER" id="PTHR16138:SF7">
    <property type="entry name" value="PALMITOYL-PROTEIN THIOESTERASE ABHD10, MITOCHONDRIAL"/>
    <property type="match status" value="1"/>
</dbReference>
<evidence type="ECO:0000256" key="1">
    <source>
        <dbReference type="ARBA" id="ARBA00012423"/>
    </source>
</evidence>
<evidence type="ECO:0000259" key="12">
    <source>
        <dbReference type="Pfam" id="PF00561"/>
    </source>
</evidence>
<dbReference type="Proteomes" id="UP000526501">
    <property type="component" value="Unassembled WGS sequence"/>
</dbReference>
<dbReference type="RefSeq" id="WP_185659651.1">
    <property type="nucleotide sequence ID" value="NZ_CAWPOO010000007.1"/>
</dbReference>
<dbReference type="EC" id="3.1.1.93" evidence="4"/>
<evidence type="ECO:0000256" key="5">
    <source>
        <dbReference type="ARBA" id="ARBA00039314"/>
    </source>
</evidence>
<dbReference type="EMBL" id="JACHVC010000007">
    <property type="protein sequence ID" value="MBC2605757.1"/>
    <property type="molecule type" value="Genomic_DNA"/>
</dbReference>
<dbReference type="AlphaFoldDB" id="A0A7X1B519"/>
<dbReference type="GO" id="GO:0008474">
    <property type="term" value="F:palmitoyl-(protein) hydrolase activity"/>
    <property type="evidence" value="ECO:0007669"/>
    <property type="project" value="UniProtKB-EC"/>
</dbReference>
<gene>
    <name evidence="13" type="ORF">H5P27_06855</name>
</gene>
<dbReference type="SUPFAM" id="SSF53474">
    <property type="entry name" value="alpha/beta-Hydrolases"/>
    <property type="match status" value="1"/>
</dbReference>
<dbReference type="InterPro" id="IPR029058">
    <property type="entry name" value="AB_hydrolase_fold"/>
</dbReference>
<comment type="function">
    <text evidence="9">Acts as an acyl-protein thioesterase that hydrolyzes fatty acids from acylated residues in proteins. Regulates the mitochondrial S-depalmitoylation of the nucleophilic active site residue of peroxiredoxin-5/PRDX5, a key antioxidant protein, therefore modulating mitochondrial antioxidant ability. Also catalyzes the deglucuronidation of mycophenolic acid acyl-glucuronide, an active metabolite of the immunosuppressant drug mycophenolate.</text>
</comment>
<dbReference type="InterPro" id="IPR052382">
    <property type="entry name" value="ABHD10_acyl-thioesterase"/>
</dbReference>
<dbReference type="InterPro" id="IPR000073">
    <property type="entry name" value="AB_hydrolase_1"/>
</dbReference>
<evidence type="ECO:0000313" key="14">
    <source>
        <dbReference type="Proteomes" id="UP000526501"/>
    </source>
</evidence>
<dbReference type="PANTHER" id="PTHR16138">
    <property type="entry name" value="MYCOPHENOLIC ACID ACYL-GLUCURONIDE ESTERASE, MITOCHONDRIAL"/>
    <property type="match status" value="1"/>
</dbReference>
<keyword evidence="2 13" id="KW-0378">Hydrolase</keyword>
<evidence type="ECO:0000256" key="9">
    <source>
        <dbReference type="ARBA" id="ARBA00046047"/>
    </source>
</evidence>
<organism evidence="13 14">
    <name type="scientific">Pelagicoccus albus</name>
    <dbReference type="NCBI Taxonomy" id="415222"/>
    <lineage>
        <taxon>Bacteria</taxon>
        <taxon>Pseudomonadati</taxon>
        <taxon>Verrucomicrobiota</taxon>
        <taxon>Opitutia</taxon>
        <taxon>Puniceicoccales</taxon>
        <taxon>Pelagicoccaceae</taxon>
        <taxon>Pelagicoccus</taxon>
    </lineage>
</organism>
<evidence type="ECO:0000256" key="6">
    <source>
        <dbReference type="ARBA" id="ARBA00041520"/>
    </source>
</evidence>
<reference evidence="13 14" key="1">
    <citation type="submission" date="2020-07" db="EMBL/GenBank/DDBJ databases">
        <authorList>
            <person name="Feng X."/>
        </authorList>
    </citation>
    <scope>NUCLEOTIDE SEQUENCE [LARGE SCALE GENOMIC DNA]</scope>
    <source>
        <strain evidence="13 14">JCM23202</strain>
    </source>
</reference>
<keyword evidence="3" id="KW-0809">Transit peptide</keyword>
<dbReference type="GO" id="GO:0102390">
    <property type="term" value="F:mycophenolic acid acyl-glucuronide esterase activity"/>
    <property type="evidence" value="ECO:0007669"/>
    <property type="project" value="UniProtKB-EC"/>
</dbReference>
<feature type="domain" description="AB hydrolase-1" evidence="12">
    <location>
        <begin position="30"/>
        <end position="135"/>
    </location>
</feature>
<name>A0A7X1B519_9BACT</name>
<evidence type="ECO:0000256" key="11">
    <source>
        <dbReference type="ARBA" id="ARBA00047972"/>
    </source>
</evidence>
<protein>
    <recommendedName>
        <fullName evidence="5">Palmitoyl-protein thioesterase ABHD10, mitochondrial</fullName>
        <ecNumber evidence="4">3.1.1.93</ecNumber>
        <ecNumber evidence="1">3.1.2.22</ecNumber>
    </recommendedName>
    <alternativeName>
        <fullName evidence="7">Acyl-protein thioesterase ABHD10</fullName>
    </alternativeName>
    <alternativeName>
        <fullName evidence="8">Alpha/beta hydrolase domain-containing protein 10</fullName>
    </alternativeName>
    <alternativeName>
        <fullName evidence="6">Mycophenolic acid acyl-glucuronide esterase, mitochondrial</fullName>
    </alternativeName>
</protein>
<dbReference type="GO" id="GO:0004553">
    <property type="term" value="F:hydrolase activity, hydrolyzing O-glycosyl compounds"/>
    <property type="evidence" value="ECO:0007669"/>
    <property type="project" value="TreeGrafter"/>
</dbReference>
<evidence type="ECO:0000256" key="3">
    <source>
        <dbReference type="ARBA" id="ARBA00022946"/>
    </source>
</evidence>
<dbReference type="Pfam" id="PF00561">
    <property type="entry name" value="Abhydrolase_1"/>
    <property type="match status" value="1"/>
</dbReference>
<evidence type="ECO:0000256" key="10">
    <source>
        <dbReference type="ARBA" id="ARBA00047409"/>
    </source>
</evidence>
<evidence type="ECO:0000256" key="4">
    <source>
        <dbReference type="ARBA" id="ARBA00039132"/>
    </source>
</evidence>
<comment type="caution">
    <text evidence="13">The sequence shown here is derived from an EMBL/GenBank/DDBJ whole genome shotgun (WGS) entry which is preliminary data.</text>
</comment>
<evidence type="ECO:0000256" key="8">
    <source>
        <dbReference type="ARBA" id="ARBA00042704"/>
    </source>
</evidence>
<evidence type="ECO:0000256" key="7">
    <source>
        <dbReference type="ARBA" id="ARBA00042645"/>
    </source>
</evidence>
<proteinExistence type="predicted"/>
<keyword evidence="14" id="KW-1185">Reference proteome</keyword>